<dbReference type="Gene3D" id="3.40.50.150">
    <property type="entry name" value="Vaccinia Virus protein VP39"/>
    <property type="match status" value="1"/>
</dbReference>
<evidence type="ECO:0000313" key="6">
    <source>
        <dbReference type="Proteomes" id="UP000094769"/>
    </source>
</evidence>
<gene>
    <name evidence="5" type="primary">tehB</name>
    <name evidence="5" type="ORF">CODIS_27420</name>
</gene>
<keyword evidence="2 5" id="KW-0808">Transferase</keyword>
<dbReference type="Proteomes" id="UP000094769">
    <property type="component" value="Unassembled WGS sequence"/>
</dbReference>
<dbReference type="GO" id="GO:0008168">
    <property type="term" value="F:methyltransferase activity"/>
    <property type="evidence" value="ECO:0007669"/>
    <property type="project" value="UniProtKB-KW"/>
</dbReference>
<evidence type="ECO:0000256" key="1">
    <source>
        <dbReference type="ARBA" id="ARBA00022603"/>
    </source>
</evidence>
<reference evidence="5 6" key="1">
    <citation type="submission" date="2016-06" db="EMBL/GenBank/DDBJ databases">
        <title>Genome sequence of endosymbiont of Candidatus Endolucinida thiodiazotropha.</title>
        <authorList>
            <person name="Poehlein A."/>
            <person name="Koenig S."/>
            <person name="Heiden S.E."/>
            <person name="Thuermer A."/>
            <person name="Voget S."/>
            <person name="Daniel R."/>
            <person name="Markert S."/>
            <person name="Gros O."/>
            <person name="Schweder T."/>
        </authorList>
    </citation>
    <scope>NUCLEOTIDE SEQUENCE [LARGE SCALE GENOMIC DNA]</scope>
    <source>
        <strain evidence="5 6">COS</strain>
    </source>
</reference>
<keyword evidence="3" id="KW-0949">S-adenosyl-L-methionine</keyword>
<dbReference type="CDD" id="cd02440">
    <property type="entry name" value="AdoMet_MTases"/>
    <property type="match status" value="1"/>
</dbReference>
<dbReference type="GO" id="GO:0032259">
    <property type="term" value="P:methylation"/>
    <property type="evidence" value="ECO:0007669"/>
    <property type="project" value="UniProtKB-KW"/>
</dbReference>
<evidence type="ECO:0000313" key="5">
    <source>
        <dbReference type="EMBL" id="ODJ86993.1"/>
    </source>
</evidence>
<dbReference type="InterPro" id="IPR029063">
    <property type="entry name" value="SAM-dependent_MTases_sf"/>
</dbReference>
<proteinExistence type="predicted"/>
<evidence type="ECO:0000259" key="4">
    <source>
        <dbReference type="Pfam" id="PF13649"/>
    </source>
</evidence>
<dbReference type="PANTHER" id="PTHR43464">
    <property type="entry name" value="METHYLTRANSFERASE"/>
    <property type="match status" value="1"/>
</dbReference>
<protein>
    <submittedName>
        <fullName evidence="5">Tellurite methyltransferase</fullName>
        <ecNumber evidence="5">2.1.1.265</ecNumber>
    </submittedName>
</protein>
<evidence type="ECO:0000256" key="3">
    <source>
        <dbReference type="ARBA" id="ARBA00022691"/>
    </source>
</evidence>
<feature type="domain" description="Methyltransferase" evidence="4">
    <location>
        <begin position="44"/>
        <end position="121"/>
    </location>
</feature>
<name>A0A7Z0VK01_9GAMM</name>
<dbReference type="RefSeq" id="WP_069125935.1">
    <property type="nucleotide sequence ID" value="NZ_MARB01000015.1"/>
</dbReference>
<dbReference type="InterPro" id="IPR041698">
    <property type="entry name" value="Methyltransf_25"/>
</dbReference>
<dbReference type="SUPFAM" id="SSF53335">
    <property type="entry name" value="S-adenosyl-L-methionine-dependent methyltransferases"/>
    <property type="match status" value="1"/>
</dbReference>
<dbReference type="Pfam" id="PF13649">
    <property type="entry name" value="Methyltransf_25"/>
    <property type="match status" value="1"/>
</dbReference>
<evidence type="ECO:0000256" key="2">
    <source>
        <dbReference type="ARBA" id="ARBA00022679"/>
    </source>
</evidence>
<organism evidence="5 6">
    <name type="scientific">Candidatus Thiodiazotropha endolucinida</name>
    <dbReference type="NCBI Taxonomy" id="1655433"/>
    <lineage>
        <taxon>Bacteria</taxon>
        <taxon>Pseudomonadati</taxon>
        <taxon>Pseudomonadota</taxon>
        <taxon>Gammaproteobacteria</taxon>
        <taxon>Chromatiales</taxon>
        <taxon>Sedimenticolaceae</taxon>
        <taxon>Candidatus Thiodiazotropha</taxon>
    </lineage>
</organism>
<accession>A0A7Z0VK01</accession>
<dbReference type="PANTHER" id="PTHR43464:SF19">
    <property type="entry name" value="UBIQUINONE BIOSYNTHESIS O-METHYLTRANSFERASE, MITOCHONDRIAL"/>
    <property type="match status" value="1"/>
</dbReference>
<dbReference type="EMBL" id="MARB01000015">
    <property type="protein sequence ID" value="ODJ86993.1"/>
    <property type="molecule type" value="Genomic_DNA"/>
</dbReference>
<dbReference type="AlphaFoldDB" id="A0A7Z0VK01"/>
<sequence length="196" mass="21710">MNSNDFQSLRDKWDRRHADADKRPTPAEVLERNLHLLPTEGTALDLACGIGGNALTLARQGLDTVAWDISPVAIQRLNAYAAEAGLKNLSAEVRDVEQLPPSPNSYDLIVVSYYLERTLIPDLIEALLPGGLIFYQTFIQAAVSNLGPSNPAFRLADNELLQLFSSLKLRYYREENLLGNLEEGTRDVAMLVAEKS</sequence>
<keyword evidence="6" id="KW-1185">Reference proteome</keyword>
<dbReference type="OrthoDB" id="9804312at2"/>
<dbReference type="EC" id="2.1.1.265" evidence="5"/>
<keyword evidence="1 5" id="KW-0489">Methyltransferase</keyword>
<comment type="caution">
    <text evidence="5">The sequence shown here is derived from an EMBL/GenBank/DDBJ whole genome shotgun (WGS) entry which is preliminary data.</text>
</comment>